<dbReference type="Pfam" id="PF00196">
    <property type="entry name" value="GerE"/>
    <property type="match status" value="1"/>
</dbReference>
<evidence type="ECO:0000256" key="2">
    <source>
        <dbReference type="ARBA" id="ARBA00023125"/>
    </source>
</evidence>
<dbReference type="Proteomes" id="UP000237025">
    <property type="component" value="Unassembled WGS sequence"/>
</dbReference>
<dbReference type="InterPro" id="IPR000792">
    <property type="entry name" value="Tscrpt_reg_LuxR_C"/>
</dbReference>
<accession>A0ABX5A0B7</accession>
<dbReference type="Pfam" id="PF03472">
    <property type="entry name" value="Autoind_bind"/>
    <property type="match status" value="1"/>
</dbReference>
<dbReference type="InterPro" id="IPR005143">
    <property type="entry name" value="TF_LuxR_autoind-bd_dom"/>
</dbReference>
<dbReference type="InterPro" id="IPR036693">
    <property type="entry name" value="TF_LuxR_autoind-bd_dom_sf"/>
</dbReference>
<reference evidence="5 6" key="1">
    <citation type="submission" date="2018-02" db="EMBL/GenBank/DDBJ databases">
        <title>Lelliotia aquatilis sp. nov., isolated from drinking water.</title>
        <authorList>
            <person name="Kaempfer P."/>
            <person name="Glaeser S."/>
            <person name="Exner M."/>
            <person name="Doijad S."/>
            <person name="Chakraborty T."/>
        </authorList>
    </citation>
    <scope>NUCLEOTIDE SEQUENCE [LARGE SCALE GENOMIC DNA]</scope>
    <source>
        <strain evidence="5 6">6331-17</strain>
    </source>
</reference>
<dbReference type="RefSeq" id="WP_095282450.1">
    <property type="nucleotide sequence ID" value="NZ_JAENMQ010000001.1"/>
</dbReference>
<evidence type="ECO:0000256" key="3">
    <source>
        <dbReference type="ARBA" id="ARBA00023163"/>
    </source>
</evidence>
<keyword evidence="3" id="KW-0804">Transcription</keyword>
<sequence>MRDTDFFTWRRNCFLRFQEMGTVDEVYNELQQQTQALEFDYYSLCVRHPVPFTRPKISVHSSYPPEWMSQYQSENYFAIDPVLKRENFIQGHLPWTDDLFSEAQPLWDGARDHGIRKGITQCLMLPNHALGFLSVSRTSQFGKMMDSEEIELRLQMLVQMALTALLRFEHEMVMPPEMKFSKREKEILKWTAEGKTSAEIAIILSISENTVNFHQKNMQKKFNAPNKTQIACYAAATGFI</sequence>
<evidence type="ECO:0000313" key="6">
    <source>
        <dbReference type="Proteomes" id="UP000237025"/>
    </source>
</evidence>
<evidence type="ECO:0000313" key="5">
    <source>
        <dbReference type="EMBL" id="POZ22276.1"/>
    </source>
</evidence>
<gene>
    <name evidence="5" type="ORF">C3712_13665</name>
</gene>
<name>A0ABX5A0B7_9ENTR</name>
<dbReference type="PROSITE" id="PS50043">
    <property type="entry name" value="HTH_LUXR_2"/>
    <property type="match status" value="1"/>
</dbReference>
<dbReference type="EMBL" id="PQVW01000009">
    <property type="protein sequence ID" value="POZ22276.1"/>
    <property type="molecule type" value="Genomic_DNA"/>
</dbReference>
<evidence type="ECO:0000256" key="1">
    <source>
        <dbReference type="ARBA" id="ARBA00023015"/>
    </source>
</evidence>
<comment type="caution">
    <text evidence="5">The sequence shown here is derived from an EMBL/GenBank/DDBJ whole genome shotgun (WGS) entry which is preliminary data.</text>
</comment>
<proteinExistence type="predicted"/>
<evidence type="ECO:0000259" key="4">
    <source>
        <dbReference type="PROSITE" id="PS50043"/>
    </source>
</evidence>
<keyword evidence="2" id="KW-0238">DNA-binding</keyword>
<dbReference type="CDD" id="cd06170">
    <property type="entry name" value="LuxR_C_like"/>
    <property type="match status" value="1"/>
</dbReference>
<dbReference type="PANTHER" id="PTHR44688">
    <property type="entry name" value="DNA-BINDING TRANSCRIPTIONAL ACTIVATOR DEVR_DOSR"/>
    <property type="match status" value="1"/>
</dbReference>
<dbReference type="SUPFAM" id="SSF75516">
    <property type="entry name" value="Pheromone-binding domain of LuxR-like quorum-sensing transcription factors"/>
    <property type="match status" value="1"/>
</dbReference>
<feature type="domain" description="HTH luxR-type" evidence="4">
    <location>
        <begin position="173"/>
        <end position="238"/>
    </location>
</feature>
<dbReference type="PROSITE" id="PS00622">
    <property type="entry name" value="HTH_LUXR_1"/>
    <property type="match status" value="1"/>
</dbReference>
<dbReference type="Gene3D" id="3.30.450.80">
    <property type="entry name" value="Transcription factor LuxR-like, autoinducer-binding domain"/>
    <property type="match status" value="1"/>
</dbReference>
<keyword evidence="1" id="KW-0805">Transcription regulation</keyword>
<dbReference type="InterPro" id="IPR036388">
    <property type="entry name" value="WH-like_DNA-bd_sf"/>
</dbReference>
<protein>
    <submittedName>
        <fullName evidence="5">Transcriptional regulator SdiA</fullName>
    </submittedName>
</protein>
<dbReference type="SUPFAM" id="SSF46894">
    <property type="entry name" value="C-terminal effector domain of the bipartite response regulators"/>
    <property type="match status" value="1"/>
</dbReference>
<organism evidence="5 6">
    <name type="scientific">Lelliottia aquatilis</name>
    <dbReference type="NCBI Taxonomy" id="2080838"/>
    <lineage>
        <taxon>Bacteria</taxon>
        <taxon>Pseudomonadati</taxon>
        <taxon>Pseudomonadota</taxon>
        <taxon>Gammaproteobacteria</taxon>
        <taxon>Enterobacterales</taxon>
        <taxon>Enterobacteriaceae</taxon>
        <taxon>Lelliottia</taxon>
    </lineage>
</organism>
<dbReference type="SMART" id="SM00421">
    <property type="entry name" value="HTH_LUXR"/>
    <property type="match status" value="1"/>
</dbReference>
<dbReference type="PRINTS" id="PR00038">
    <property type="entry name" value="HTHLUXR"/>
</dbReference>
<dbReference type="PANTHER" id="PTHR44688:SF16">
    <property type="entry name" value="DNA-BINDING TRANSCRIPTIONAL ACTIVATOR DEVR_DOSR"/>
    <property type="match status" value="1"/>
</dbReference>
<dbReference type="InterPro" id="IPR016032">
    <property type="entry name" value="Sig_transdc_resp-reg_C-effctor"/>
</dbReference>
<dbReference type="Gene3D" id="1.10.10.10">
    <property type="entry name" value="Winged helix-like DNA-binding domain superfamily/Winged helix DNA-binding domain"/>
    <property type="match status" value="1"/>
</dbReference>
<keyword evidence="6" id="KW-1185">Reference proteome</keyword>
<dbReference type="NCBIfam" id="NF007561">
    <property type="entry name" value="PRK10188.1"/>
    <property type="match status" value="1"/>
</dbReference>